<reference evidence="2 3" key="1">
    <citation type="submission" date="2019-11" db="EMBL/GenBank/DDBJ databases">
        <title>Identification of a novel strain.</title>
        <authorList>
            <person name="Xu Q."/>
            <person name="Wang G."/>
        </authorList>
    </citation>
    <scope>NUCLEOTIDE SEQUENCE [LARGE SCALE GENOMIC DNA]</scope>
    <source>
        <strain evidence="3">xq</strain>
    </source>
</reference>
<dbReference type="RefSeq" id="WP_154738870.1">
    <property type="nucleotide sequence ID" value="NZ_WMBQ01000001.1"/>
</dbReference>
<dbReference type="Proteomes" id="UP000440694">
    <property type="component" value="Unassembled WGS sequence"/>
</dbReference>
<evidence type="ECO:0000313" key="3">
    <source>
        <dbReference type="Proteomes" id="UP000440694"/>
    </source>
</evidence>
<dbReference type="AlphaFoldDB" id="A0A6I3KFS1"/>
<feature type="compositionally biased region" description="Low complexity" evidence="1">
    <location>
        <begin position="1"/>
        <end position="12"/>
    </location>
</feature>
<organism evidence="2 3">
    <name type="scientific">Hyphomicrobium album</name>
    <dbReference type="NCBI Taxonomy" id="2665159"/>
    <lineage>
        <taxon>Bacteria</taxon>
        <taxon>Pseudomonadati</taxon>
        <taxon>Pseudomonadota</taxon>
        <taxon>Alphaproteobacteria</taxon>
        <taxon>Hyphomicrobiales</taxon>
        <taxon>Hyphomicrobiaceae</taxon>
        <taxon>Hyphomicrobium</taxon>
    </lineage>
</organism>
<dbReference type="EMBL" id="WMBQ01000001">
    <property type="protein sequence ID" value="MTD94445.1"/>
    <property type="molecule type" value="Genomic_DNA"/>
</dbReference>
<accession>A0A6I3KFS1</accession>
<evidence type="ECO:0000313" key="2">
    <source>
        <dbReference type="EMBL" id="MTD94445.1"/>
    </source>
</evidence>
<protein>
    <submittedName>
        <fullName evidence="2">Uncharacterized protein</fullName>
    </submittedName>
</protein>
<sequence length="49" mass="4918">MAKASTKAAAKARPTGSYVAPASAKAKTAVIQRKPKAAPAKAKPAAKKK</sequence>
<comment type="caution">
    <text evidence="2">The sequence shown here is derived from an EMBL/GenBank/DDBJ whole genome shotgun (WGS) entry which is preliminary data.</text>
</comment>
<gene>
    <name evidence="2" type="ORF">GIW81_08870</name>
</gene>
<proteinExistence type="predicted"/>
<feature type="region of interest" description="Disordered" evidence="1">
    <location>
        <begin position="1"/>
        <end position="49"/>
    </location>
</feature>
<name>A0A6I3KFS1_9HYPH</name>
<keyword evidence="3" id="KW-1185">Reference proteome</keyword>
<evidence type="ECO:0000256" key="1">
    <source>
        <dbReference type="SAM" id="MobiDB-lite"/>
    </source>
</evidence>